<keyword evidence="1" id="KW-0597">Phosphoprotein</keyword>
<dbReference type="PANTHER" id="PTHR31941">
    <property type="entry name" value="CYTOSKELETAL SIGNALING PROTEIN SLM1"/>
    <property type="match status" value="1"/>
</dbReference>
<feature type="compositionally biased region" description="Polar residues" evidence="2">
    <location>
        <begin position="415"/>
        <end position="428"/>
    </location>
</feature>
<feature type="domain" description="PH" evidence="3">
    <location>
        <begin position="288"/>
        <end position="397"/>
    </location>
</feature>
<dbReference type="InterPro" id="IPR046869">
    <property type="entry name" value="SLM1/RGC1-like_PH"/>
</dbReference>
<keyword evidence="5" id="KW-1185">Reference proteome</keyword>
<evidence type="ECO:0000259" key="3">
    <source>
        <dbReference type="PROSITE" id="PS50003"/>
    </source>
</evidence>
<evidence type="ECO:0000313" key="4">
    <source>
        <dbReference type="EMBL" id="WEW58187.1"/>
    </source>
</evidence>
<dbReference type="InterPro" id="IPR001849">
    <property type="entry name" value="PH_domain"/>
</dbReference>
<dbReference type="SUPFAM" id="SSF103657">
    <property type="entry name" value="BAR/IMD domain-like"/>
    <property type="match status" value="1"/>
</dbReference>
<dbReference type="SMART" id="SM00233">
    <property type="entry name" value="PH"/>
    <property type="match status" value="1"/>
</dbReference>
<dbReference type="Pfam" id="PF20399">
    <property type="entry name" value="PH_20"/>
    <property type="match status" value="1"/>
</dbReference>
<proteinExistence type="predicted"/>
<name>A0AAF0DGL2_9EURO</name>
<dbReference type="Gene3D" id="2.30.29.30">
    <property type="entry name" value="Pleckstrin-homology domain (PH domain)/Phosphotyrosine-binding domain (PTB)"/>
    <property type="match status" value="1"/>
</dbReference>
<gene>
    <name evidence="4" type="ORF">PRK78_003655</name>
</gene>
<dbReference type="Proteomes" id="UP001219355">
    <property type="component" value="Chromosome 2"/>
</dbReference>
<evidence type="ECO:0000256" key="2">
    <source>
        <dbReference type="SAM" id="MobiDB-lite"/>
    </source>
</evidence>
<dbReference type="AlphaFoldDB" id="A0AAF0DGL2"/>
<feature type="compositionally biased region" description="Low complexity" evidence="2">
    <location>
        <begin position="447"/>
        <end position="470"/>
    </location>
</feature>
<dbReference type="InterPro" id="IPR011993">
    <property type="entry name" value="PH-like_dom_sf"/>
</dbReference>
<feature type="compositionally biased region" description="Low complexity" evidence="2">
    <location>
        <begin position="399"/>
        <end position="414"/>
    </location>
</feature>
<dbReference type="Pfam" id="PF20400">
    <property type="entry name" value="BAR_4"/>
    <property type="match status" value="1"/>
</dbReference>
<dbReference type="PROSITE" id="PS50003">
    <property type="entry name" value="PH_DOMAIN"/>
    <property type="match status" value="1"/>
</dbReference>
<dbReference type="Gene3D" id="1.20.1270.60">
    <property type="entry name" value="Arfaptin homology (AH) domain/BAR domain"/>
    <property type="match status" value="1"/>
</dbReference>
<feature type="region of interest" description="Disordered" evidence="2">
    <location>
        <begin position="399"/>
        <end position="490"/>
    </location>
</feature>
<dbReference type="InterPro" id="IPR027267">
    <property type="entry name" value="AH/BAR_dom_sf"/>
</dbReference>
<sequence length="490" mass="53960">MPLTNRRGLDDFWWRVLKTTSILVERLRAWKHMCGYLENYVSTTQKVQKAQAKEFEKILKTVSQPLKEGHHFVQGKGGVTGLFDTLRLNTQGIADVHLETEKNLKSTVLPILEKLHSEIKHKSKELKNGASRAEKQVARARTATQKHIELLGQYTAAFDSAAKPKHEASNDPYIISRGVTHRLNRQVTEENNNLRELLAIQTSFQQFEAHILESVQTALNRFFQCMGAQSDRQRAMYADMVSSGQQIPADFEWMNFYERNDASLINPNTPQRSMSNISFPNQDHRATKPMVEGTLQRKSRTLMKGYNEGYYVVTPAGFLHGFKDNDDFHHDPQPDISLYLPDCTIGNFDDLKFSIKGKDVSSGKVGNAFHMSSELHFKAHSKNQIDEWAAALTSFVGPSSAGVSGGSQPSSPTVQRTSSIAQSPTSAESPVMQPLPENKPVDAKTDPVAASAAPTAPTAPATSTEPTAVSGPAGNQEAGVVAVAGTEKAA</sequence>
<reference evidence="4" key="1">
    <citation type="submission" date="2023-03" db="EMBL/GenBank/DDBJ databases">
        <title>Emydomyces testavorans Genome Sequence.</title>
        <authorList>
            <person name="Hoyer L."/>
        </authorList>
    </citation>
    <scope>NUCLEOTIDE SEQUENCE</scope>
    <source>
        <strain evidence="4">16-2883</strain>
    </source>
</reference>
<organism evidence="4 5">
    <name type="scientific">Emydomyces testavorans</name>
    <dbReference type="NCBI Taxonomy" id="2070801"/>
    <lineage>
        <taxon>Eukaryota</taxon>
        <taxon>Fungi</taxon>
        <taxon>Dikarya</taxon>
        <taxon>Ascomycota</taxon>
        <taxon>Pezizomycotina</taxon>
        <taxon>Eurotiomycetes</taxon>
        <taxon>Eurotiomycetidae</taxon>
        <taxon>Onygenales</taxon>
        <taxon>Nannizziopsiaceae</taxon>
        <taxon>Emydomyces</taxon>
    </lineage>
</organism>
<dbReference type="SUPFAM" id="SSF50729">
    <property type="entry name" value="PH domain-like"/>
    <property type="match status" value="1"/>
</dbReference>
<dbReference type="InterPro" id="IPR046868">
    <property type="entry name" value="BAR_4"/>
</dbReference>
<protein>
    <recommendedName>
        <fullName evidence="3">PH domain-containing protein</fullName>
    </recommendedName>
</protein>
<dbReference type="PANTHER" id="PTHR31941:SF1">
    <property type="entry name" value="CYTOSKELETAL SIGNALING PROTEIN SLM1"/>
    <property type="match status" value="1"/>
</dbReference>
<dbReference type="EMBL" id="CP120628">
    <property type="protein sequence ID" value="WEW58187.1"/>
    <property type="molecule type" value="Genomic_DNA"/>
</dbReference>
<dbReference type="CDD" id="cd13311">
    <property type="entry name" value="PH_Slm1"/>
    <property type="match status" value="1"/>
</dbReference>
<dbReference type="InterPro" id="IPR043453">
    <property type="entry name" value="Slm1_PH"/>
</dbReference>
<accession>A0AAF0DGL2</accession>
<evidence type="ECO:0000313" key="5">
    <source>
        <dbReference type="Proteomes" id="UP001219355"/>
    </source>
</evidence>
<evidence type="ECO:0000256" key="1">
    <source>
        <dbReference type="ARBA" id="ARBA00022553"/>
    </source>
</evidence>